<dbReference type="Pfam" id="PF13672">
    <property type="entry name" value="PP2C_2"/>
    <property type="match status" value="2"/>
</dbReference>
<dbReference type="EMBL" id="CDMK01000003">
    <property type="protein sequence ID" value="CRI35113.1"/>
    <property type="molecule type" value="Genomic_DNA"/>
</dbReference>
<dbReference type="AlphaFoldDB" id="A0A0K2Y8B5"/>
<dbReference type="InterPro" id="IPR036457">
    <property type="entry name" value="PPM-type-like_dom_sf"/>
</dbReference>
<feature type="domain" description="PPM-type phosphatase" evidence="1">
    <location>
        <begin position="22"/>
        <end position="112"/>
    </location>
</feature>
<evidence type="ECO:0000313" key="3">
    <source>
        <dbReference type="Proteomes" id="UP000046090"/>
    </source>
</evidence>
<name>A0A0K2Y8B5_HELHE</name>
<organism evidence="2 3">
    <name type="scientific">Helicobacter heilmannii</name>
    <dbReference type="NCBI Taxonomy" id="35817"/>
    <lineage>
        <taxon>Bacteria</taxon>
        <taxon>Pseudomonadati</taxon>
        <taxon>Campylobacterota</taxon>
        <taxon>Epsilonproteobacteria</taxon>
        <taxon>Campylobacterales</taxon>
        <taxon>Helicobacteraceae</taxon>
        <taxon>Helicobacter</taxon>
    </lineage>
</organism>
<evidence type="ECO:0000313" key="2">
    <source>
        <dbReference type="EMBL" id="CRI35113.1"/>
    </source>
</evidence>
<dbReference type="InterPro" id="IPR001932">
    <property type="entry name" value="PPM-type_phosphatase-like_dom"/>
</dbReference>
<protein>
    <recommendedName>
        <fullName evidence="1">PPM-type phosphatase domain-containing protein</fullName>
    </recommendedName>
</protein>
<feature type="domain" description="PPM-type phosphatase" evidence="1">
    <location>
        <begin position="626"/>
        <end position="792"/>
    </location>
</feature>
<reference evidence="3" key="1">
    <citation type="submission" date="2014-12" db="EMBL/GenBank/DDBJ databases">
        <authorList>
            <person name="Smet A."/>
        </authorList>
    </citation>
    <scope>NUCLEOTIDE SEQUENCE [LARGE SCALE GENOMIC DNA]</scope>
</reference>
<accession>A0A0K2Y8B5</accession>
<gene>
    <name evidence="2" type="ORF">HHE01_01110</name>
</gene>
<sequence>MAKWCVIGHAVQGRGHALETPPTPCQDKIYPPKPTTYSTTDGGAFIGLADGAGSAKFSHLGAAKTLEVVAKELSQDFATYLNMPNQKEMSATLLERILQALQELCVQQTDKLQRDKSDIDGIFNALLEEAQGLLKWQEAHRLPLMQGMQSVQESFSQDQEKRQESVQHTIKTALEGMAEKIKNLQGGFSGEAYQLQFIPLKDRLETLKAEIRGADFTLFSAEKTAELLKKHAPSKQYKEIKDKIHKSLKEAEERGDGWLDKLVDVGKKAKQLFLGGDDIQEEAKEQVDRLKNAYVFRANFAPLNLPTKDLKSYSTERIENTLKTHKRTLKQQITRCCEDYQEFLDKVERIVKQKDFDKWNEDNLNALFNTFTTTHDDTFKGHLQEIAKHIQNSNATAQNYKKDLLEQLGTKEQEYTHLKRRFESLKGDVLSLEGDLKHTLDRLQRKIETLSPPYMLSGVQNLLLSKATLQKDFALYETYAKDSTQLNHDLQSLNLSLPPQAIKPLSHVHESLEKSKLNTPTTPTKEFLSAPRTKGFLEHANTLESQAKEWQTLHTRQKQLESFSEETKVLEKTLKEHLEALGVCCAHLHEGIKKLQAQSLWQTKDLRPLNNLPLDACKSKLEHTLHKEKVLTQEFNQEWHQSITPTTLPKITLKDNLQKLYDSIQNKTCSLQDLASTLLAVALRGDDFLLLHLGDGVCGVLKGRELKVASHPDNGEFGNETTFTTSKDAPFSMKIFKGKLSEKNFTGFALMSDGASESFYHNKDRILVPLLQDYMNVARVPGMQEGVQKALETLLEGRVKEKTFDDCSVIALVLESHDPLSETEKKLQAKITNIPLN</sequence>
<dbReference type="GeneID" id="76197589"/>
<evidence type="ECO:0000259" key="1">
    <source>
        <dbReference type="Pfam" id="PF13672"/>
    </source>
</evidence>
<dbReference type="RefSeq" id="WP_015106750.1">
    <property type="nucleotide sequence ID" value="NZ_CDMK01000003.1"/>
</dbReference>
<proteinExistence type="predicted"/>
<dbReference type="SUPFAM" id="SSF81606">
    <property type="entry name" value="PP2C-like"/>
    <property type="match status" value="1"/>
</dbReference>
<dbReference type="Gene3D" id="3.60.40.10">
    <property type="entry name" value="PPM-type phosphatase domain"/>
    <property type="match status" value="1"/>
</dbReference>
<dbReference type="Proteomes" id="UP000046090">
    <property type="component" value="Unassembled WGS sequence"/>
</dbReference>
<keyword evidence="3" id="KW-1185">Reference proteome</keyword>